<dbReference type="AlphaFoldDB" id="A0A0N4VVN1"/>
<dbReference type="EMBL" id="UZAF01001741">
    <property type="protein sequence ID" value="VDO09080.1"/>
    <property type="molecule type" value="Genomic_DNA"/>
</dbReference>
<reference evidence="4" key="1">
    <citation type="submission" date="2017-02" db="UniProtKB">
        <authorList>
            <consortium name="WormBaseParasite"/>
        </authorList>
    </citation>
    <scope>IDENTIFICATION</scope>
</reference>
<keyword evidence="3" id="KW-1185">Reference proteome</keyword>
<evidence type="ECO:0000256" key="1">
    <source>
        <dbReference type="SAM" id="SignalP"/>
    </source>
</evidence>
<dbReference type="Proteomes" id="UP000268014">
    <property type="component" value="Unassembled WGS sequence"/>
</dbReference>
<name>A0A0N4VVN1_HAEPC</name>
<protein>
    <submittedName>
        <fullName evidence="2 4">Uncharacterized protein</fullName>
    </submittedName>
</protein>
<evidence type="ECO:0000313" key="2">
    <source>
        <dbReference type="EMBL" id="VDO09080.1"/>
    </source>
</evidence>
<gene>
    <name evidence="2" type="ORF">HPLM_LOCUS1349</name>
</gene>
<organism evidence="4">
    <name type="scientific">Haemonchus placei</name>
    <name type="common">Barber's pole worm</name>
    <dbReference type="NCBI Taxonomy" id="6290"/>
    <lineage>
        <taxon>Eukaryota</taxon>
        <taxon>Metazoa</taxon>
        <taxon>Ecdysozoa</taxon>
        <taxon>Nematoda</taxon>
        <taxon>Chromadorea</taxon>
        <taxon>Rhabditida</taxon>
        <taxon>Rhabditina</taxon>
        <taxon>Rhabditomorpha</taxon>
        <taxon>Strongyloidea</taxon>
        <taxon>Trichostrongylidae</taxon>
        <taxon>Haemonchus</taxon>
    </lineage>
</organism>
<feature type="signal peptide" evidence="1">
    <location>
        <begin position="1"/>
        <end position="18"/>
    </location>
</feature>
<feature type="chain" id="PRO_5043123237" evidence="1">
    <location>
        <begin position="19"/>
        <end position="46"/>
    </location>
</feature>
<evidence type="ECO:0000313" key="3">
    <source>
        <dbReference type="Proteomes" id="UP000268014"/>
    </source>
</evidence>
<sequence>MFCRVTVVALLLAVSAYAGFFDDVSGEFFFPKRSIGFIFSLFEFRW</sequence>
<reference evidence="2 3" key="2">
    <citation type="submission" date="2018-11" db="EMBL/GenBank/DDBJ databases">
        <authorList>
            <consortium name="Pathogen Informatics"/>
        </authorList>
    </citation>
    <scope>NUCLEOTIDE SEQUENCE [LARGE SCALE GENOMIC DNA]</scope>
    <source>
        <strain evidence="2 3">MHpl1</strain>
    </source>
</reference>
<keyword evidence="1" id="KW-0732">Signal</keyword>
<proteinExistence type="predicted"/>
<accession>A0A0N4VVN1</accession>
<evidence type="ECO:0000313" key="4">
    <source>
        <dbReference type="WBParaSite" id="HPLM_0000135101-mRNA-1"/>
    </source>
</evidence>
<dbReference type="WBParaSite" id="HPLM_0000135101-mRNA-1">
    <property type="protein sequence ID" value="HPLM_0000135101-mRNA-1"/>
    <property type="gene ID" value="HPLM_0000135101"/>
</dbReference>